<comment type="caution">
    <text evidence="4">The sequence shown here is derived from an EMBL/GenBank/DDBJ whole genome shotgun (WGS) entry which is preliminary data.</text>
</comment>
<accession>A0A084SSX9</accession>
<reference evidence="4 5" key="1">
    <citation type="submission" date="2014-07" db="EMBL/GenBank/DDBJ databases">
        <title>Draft Genome Sequence of Gephyronic Acid Producer, Cystobacter violaceus Strain Cb vi76.</title>
        <authorList>
            <person name="Stevens D.C."/>
            <person name="Young J."/>
            <person name="Carmichael R."/>
            <person name="Tan J."/>
            <person name="Taylor R.E."/>
        </authorList>
    </citation>
    <scope>NUCLEOTIDE SEQUENCE [LARGE SCALE GENOMIC DNA]</scope>
    <source>
        <strain evidence="4 5">Cb vi76</strain>
    </source>
</reference>
<evidence type="ECO:0000259" key="2">
    <source>
        <dbReference type="Pfam" id="PF08529"/>
    </source>
</evidence>
<dbReference type="GO" id="GO:0031554">
    <property type="term" value="P:regulation of termination of DNA-templated transcription"/>
    <property type="evidence" value="ECO:0007669"/>
    <property type="project" value="InterPro"/>
</dbReference>
<feature type="region of interest" description="Disordered" evidence="1">
    <location>
        <begin position="347"/>
        <end position="368"/>
    </location>
</feature>
<evidence type="ECO:0000259" key="3">
    <source>
        <dbReference type="Pfam" id="PF21831"/>
    </source>
</evidence>
<dbReference type="InterPro" id="IPR054186">
    <property type="entry name" value="DUF6891"/>
</dbReference>
<dbReference type="Pfam" id="PF21831">
    <property type="entry name" value="DUF6891"/>
    <property type="match status" value="1"/>
</dbReference>
<dbReference type="Pfam" id="PF08529">
    <property type="entry name" value="NusA_N"/>
    <property type="match status" value="1"/>
</dbReference>
<dbReference type="Gene3D" id="3.30.1480.10">
    <property type="entry name" value="NusA, N-terminal domain"/>
    <property type="match status" value="1"/>
</dbReference>
<name>A0A084SSX9_9BACT</name>
<dbReference type="GO" id="GO:0003700">
    <property type="term" value="F:DNA-binding transcription factor activity"/>
    <property type="evidence" value="ECO:0007669"/>
    <property type="project" value="InterPro"/>
</dbReference>
<sequence length="368" mass="40870">MATGNELESDLRQQVEIAVRSGYGTESEVLARLEDLVRREFGKAPAAERLLSYARDLLDAQLKEEARWTEPTTNDAISWAFEELYEQGITAAQNVGGTLSEAWARVIDAVRGDYVPARGATFFLEQDVAQGVLGAGLMLSFGALSDEGARDDDDEASLVIAREVFEALERHGVAVEWDGSVRSRIRILPFPWRNRRWSTLPSRASSMGDEPSSLAEEPSHRQILEQLVRDEGVAWDAATAALEAFICSEARERCGERRHLEAKYNPELGRVEVFQCIKVVEARAAGAEGENQRTLAGLRRLGMEVEAGDELVFQLFYLEKDADEALLQDAQWGALLDLKTHGHSIEGLTPHSLREGALEHLPKRTRAE</sequence>
<dbReference type="SUPFAM" id="SSF69705">
    <property type="entry name" value="Transcription factor NusA, N-terminal domain"/>
    <property type="match status" value="1"/>
</dbReference>
<dbReference type="EMBL" id="JPMI01000140">
    <property type="protein sequence ID" value="KFA91564.1"/>
    <property type="molecule type" value="Genomic_DNA"/>
</dbReference>
<organism evidence="4 5">
    <name type="scientific">Archangium violaceum Cb vi76</name>
    <dbReference type="NCBI Taxonomy" id="1406225"/>
    <lineage>
        <taxon>Bacteria</taxon>
        <taxon>Pseudomonadati</taxon>
        <taxon>Myxococcota</taxon>
        <taxon>Myxococcia</taxon>
        <taxon>Myxococcales</taxon>
        <taxon>Cystobacterineae</taxon>
        <taxon>Archangiaceae</taxon>
        <taxon>Archangium</taxon>
    </lineage>
</organism>
<protein>
    <submittedName>
        <fullName evidence="4">Uncharacterized protein</fullName>
    </submittedName>
</protein>
<evidence type="ECO:0000313" key="5">
    <source>
        <dbReference type="Proteomes" id="UP000028547"/>
    </source>
</evidence>
<feature type="domain" description="DUF6891" evidence="3">
    <location>
        <begin position="6"/>
        <end position="196"/>
    </location>
</feature>
<dbReference type="AlphaFoldDB" id="A0A084SSX9"/>
<proteinExistence type="predicted"/>
<evidence type="ECO:0000313" key="4">
    <source>
        <dbReference type="EMBL" id="KFA91564.1"/>
    </source>
</evidence>
<gene>
    <name evidence="4" type="ORF">Q664_21295</name>
</gene>
<dbReference type="Proteomes" id="UP000028547">
    <property type="component" value="Unassembled WGS sequence"/>
</dbReference>
<dbReference type="InterPro" id="IPR013735">
    <property type="entry name" value="TF_NusA_N"/>
</dbReference>
<feature type="domain" description="Transcription factor NusA N-terminal" evidence="2">
    <location>
        <begin position="222"/>
        <end position="320"/>
    </location>
</feature>
<feature type="compositionally biased region" description="Basic and acidic residues" evidence="1">
    <location>
        <begin position="352"/>
        <end position="368"/>
    </location>
</feature>
<dbReference type="InterPro" id="IPR036555">
    <property type="entry name" value="NusA_N_sf"/>
</dbReference>
<evidence type="ECO:0000256" key="1">
    <source>
        <dbReference type="SAM" id="MobiDB-lite"/>
    </source>
</evidence>